<reference evidence="7 8" key="1">
    <citation type="journal article" date="2019" name="Nat. Plants">
        <title>Genome sequencing of Musa balbisiana reveals subgenome evolution and function divergence in polyploid bananas.</title>
        <authorList>
            <person name="Yao X."/>
        </authorList>
    </citation>
    <scope>NUCLEOTIDE SEQUENCE [LARGE SCALE GENOMIC DNA]</scope>
    <source>
        <strain evidence="8">cv. DH-PKW</strain>
        <tissue evidence="7">Leaves</tissue>
    </source>
</reference>
<sequence length="690" mass="76418">MLETEEARGESMKMGNQEEREMEMLLDEIPHATSPHLPHPHLGHHRLFHGDDALGVHVPGLDELSPVRGFYPVHGCGHGRGPDHGDRHARLSPPPPPLPSEGSLVLGFLSPAADELARQQTGRMVERLGLLDKLSGMHLGVDPKVPIGRPLMPASASENNPIDHSVPETNYSDATFQIGVNCHSVIPNSLLFGLDKNPCSSQSQQQNCYADANFFEPWLDNFPYGATELGTDGVLGRTPHCRANLGGGFVSRINQPYPVSNMFLHSENIRIDSSWNRNTLNASRLPNFSVSNGCIETPSANLEVQPGRILRNPEVFGSDDSLIIEGKELHCMRCPLNYSLKGTKLSQFDGRLYAQGVSVKLPNFLPKYDNVMDVKGCMYFVAKHQHGCRFLQQKLDEGKHVVDVIFNGVINHASELMIDPFGNYLMQKLLELCSEEQLMQILLVLKDPANLIRISLNIHGTRAVQKLIDTLKTKKQIALVISTIQPGFLDLIKDLNGSHVLQRCLESFTPEDNKFIFDAAAKHCVDIATHRHGCCVLQKCIAHSTGENQAKLIAEISANGYELAQDPFGNYVVQYILDLKNSLAIGNLASQFEGKYVQLSVQKFSSNVVEKCLKILGEDDRATIILELISVSHFEQLLQDPYANYVIKSALLNSKGPVRAALVKAIVPHEAALRTNPYCKRIFSRALLKK</sequence>
<name>A0A4S8ICR2_MUSBA</name>
<keyword evidence="2" id="KW-0810">Translation regulation</keyword>
<dbReference type="AlphaFoldDB" id="A0A4S8ICR2"/>
<dbReference type="PROSITE" id="PS50303">
    <property type="entry name" value="PUM_HD"/>
    <property type="match status" value="1"/>
</dbReference>
<dbReference type="PANTHER" id="PTHR12537">
    <property type="entry name" value="RNA BINDING PROTEIN PUMILIO-RELATED"/>
    <property type="match status" value="1"/>
</dbReference>
<dbReference type="GO" id="GO:0005737">
    <property type="term" value="C:cytoplasm"/>
    <property type="evidence" value="ECO:0007669"/>
    <property type="project" value="TreeGrafter"/>
</dbReference>
<keyword evidence="8" id="KW-1185">Reference proteome</keyword>
<feature type="repeat" description="Pumilio" evidence="4">
    <location>
        <begin position="591"/>
        <end position="627"/>
    </location>
</feature>
<gene>
    <name evidence="7" type="ORF">C4D60_Mb02t22890</name>
</gene>
<feature type="repeat" description="Pumilio" evidence="4">
    <location>
        <begin position="444"/>
        <end position="482"/>
    </location>
</feature>
<dbReference type="SUPFAM" id="SSF48371">
    <property type="entry name" value="ARM repeat"/>
    <property type="match status" value="1"/>
</dbReference>
<dbReference type="STRING" id="52838.A0A4S8ICR2"/>
<dbReference type="Pfam" id="PF00806">
    <property type="entry name" value="PUF"/>
    <property type="match status" value="8"/>
</dbReference>
<evidence type="ECO:0000313" key="8">
    <source>
        <dbReference type="Proteomes" id="UP000317650"/>
    </source>
</evidence>
<dbReference type="InterPro" id="IPR011989">
    <property type="entry name" value="ARM-like"/>
</dbReference>
<feature type="region of interest" description="Disordered" evidence="5">
    <location>
        <begin position="77"/>
        <end position="96"/>
    </location>
</feature>
<keyword evidence="1" id="KW-0677">Repeat</keyword>
<comment type="function">
    <text evidence="3">Sequence-specific RNA-binding protein that regulates translation and mRNA stability by binding the 3'-UTR of target mRNAs.</text>
</comment>
<feature type="repeat" description="Pumilio" evidence="4">
    <location>
        <begin position="519"/>
        <end position="554"/>
    </location>
</feature>
<evidence type="ECO:0000256" key="4">
    <source>
        <dbReference type="PROSITE-ProRule" id="PRU00317"/>
    </source>
</evidence>
<comment type="caution">
    <text evidence="7">The sequence shown here is derived from an EMBL/GenBank/DDBJ whole genome shotgun (WGS) entry which is preliminary data.</text>
</comment>
<dbReference type="PANTHER" id="PTHR12537:SF13">
    <property type="entry name" value="PUMILIO HOMOLOGY DOMAIN FAMILY MEMBER 4"/>
    <property type="match status" value="1"/>
</dbReference>
<dbReference type="PROSITE" id="PS50302">
    <property type="entry name" value="PUM"/>
    <property type="match status" value="6"/>
</dbReference>
<protein>
    <recommendedName>
        <fullName evidence="6">PUM-HD domain-containing protein</fullName>
    </recommendedName>
</protein>
<dbReference type="InterPro" id="IPR016024">
    <property type="entry name" value="ARM-type_fold"/>
</dbReference>
<dbReference type="CDD" id="cd07920">
    <property type="entry name" value="Pumilio"/>
    <property type="match status" value="1"/>
</dbReference>
<feature type="domain" description="PUM-HD" evidence="6">
    <location>
        <begin position="340"/>
        <end position="690"/>
    </location>
</feature>
<feature type="repeat" description="Pumilio" evidence="4">
    <location>
        <begin position="408"/>
        <end position="443"/>
    </location>
</feature>
<dbReference type="InterPro" id="IPR033712">
    <property type="entry name" value="Pumilio_RNA-bd"/>
</dbReference>
<dbReference type="Gene3D" id="1.25.10.10">
    <property type="entry name" value="Leucine-rich Repeat Variant"/>
    <property type="match status" value="1"/>
</dbReference>
<dbReference type="GO" id="GO:0003729">
    <property type="term" value="F:mRNA binding"/>
    <property type="evidence" value="ECO:0007669"/>
    <property type="project" value="TreeGrafter"/>
</dbReference>
<dbReference type="FunFam" id="1.25.10.10:FF:000237">
    <property type="entry name" value="Pumilio homolog 9"/>
    <property type="match status" value="1"/>
</dbReference>
<dbReference type="EMBL" id="PYDT01000011">
    <property type="protein sequence ID" value="THU45905.1"/>
    <property type="molecule type" value="Genomic_DNA"/>
</dbReference>
<evidence type="ECO:0000256" key="5">
    <source>
        <dbReference type="SAM" id="MobiDB-lite"/>
    </source>
</evidence>
<evidence type="ECO:0000259" key="6">
    <source>
        <dbReference type="PROSITE" id="PS50303"/>
    </source>
</evidence>
<dbReference type="InterPro" id="IPR001313">
    <property type="entry name" value="Pumilio_RNA-bd_rpt"/>
</dbReference>
<feature type="repeat" description="Pumilio" evidence="4">
    <location>
        <begin position="555"/>
        <end position="590"/>
    </location>
</feature>
<feature type="repeat" description="Pumilio" evidence="4">
    <location>
        <begin position="483"/>
        <end position="518"/>
    </location>
</feature>
<feature type="compositionally biased region" description="Basic and acidic residues" evidence="5">
    <location>
        <begin position="80"/>
        <end position="89"/>
    </location>
</feature>
<accession>A0A4S8ICR2</accession>
<dbReference type="Proteomes" id="UP000317650">
    <property type="component" value="Chromosome 2"/>
</dbReference>
<evidence type="ECO:0000256" key="3">
    <source>
        <dbReference type="ARBA" id="ARBA00058490"/>
    </source>
</evidence>
<evidence type="ECO:0000256" key="2">
    <source>
        <dbReference type="ARBA" id="ARBA00022845"/>
    </source>
</evidence>
<dbReference type="SMART" id="SM00025">
    <property type="entry name" value="Pumilio"/>
    <property type="match status" value="8"/>
</dbReference>
<evidence type="ECO:0000256" key="1">
    <source>
        <dbReference type="ARBA" id="ARBA00022737"/>
    </source>
</evidence>
<evidence type="ECO:0000313" key="7">
    <source>
        <dbReference type="EMBL" id="THU45905.1"/>
    </source>
</evidence>
<dbReference type="GO" id="GO:0006417">
    <property type="term" value="P:regulation of translation"/>
    <property type="evidence" value="ECO:0007669"/>
    <property type="project" value="UniProtKB-KW"/>
</dbReference>
<organism evidence="7 8">
    <name type="scientific">Musa balbisiana</name>
    <name type="common">Banana</name>
    <dbReference type="NCBI Taxonomy" id="52838"/>
    <lineage>
        <taxon>Eukaryota</taxon>
        <taxon>Viridiplantae</taxon>
        <taxon>Streptophyta</taxon>
        <taxon>Embryophyta</taxon>
        <taxon>Tracheophyta</taxon>
        <taxon>Spermatophyta</taxon>
        <taxon>Magnoliopsida</taxon>
        <taxon>Liliopsida</taxon>
        <taxon>Zingiberales</taxon>
        <taxon>Musaceae</taxon>
        <taxon>Musa</taxon>
    </lineage>
</organism>
<dbReference type="InterPro" id="IPR033133">
    <property type="entry name" value="PUM-HD"/>
</dbReference>
<proteinExistence type="predicted"/>